<sequence>MITVDPHHLQLQAGQRVLDLGCGEGRHAIHLWLTDVVEVVGVDLNFNDVATASERARPFAESGDVAGRLLLGVADGMSLPFADNSFDVVICSEVLEHINDYQAVLAEIDRVLKPAGIFAASVPSFFPEWVCWQLSDEYHQVEGGHVRIFRERQLRGSIESLGHRFFARHRAHALHAPYWWLKCLLWHRVDSRLLDAYHRLLVWDLMKKPRLTRWLEKLLNPLLGKSTVLYFVKPPVSQPDTASRPLEATA</sequence>
<evidence type="ECO:0000256" key="1">
    <source>
        <dbReference type="ARBA" id="ARBA00022679"/>
    </source>
</evidence>
<keyword evidence="1 3" id="KW-0808">Transferase</keyword>
<dbReference type="PATRIC" id="fig|1769779.3.peg.2979"/>
<dbReference type="EMBL" id="CP014143">
    <property type="protein sequence ID" value="AOS98374.1"/>
    <property type="molecule type" value="Genomic_DNA"/>
</dbReference>
<evidence type="ECO:0000313" key="4">
    <source>
        <dbReference type="Proteomes" id="UP000095672"/>
    </source>
</evidence>
<dbReference type="Pfam" id="PF08241">
    <property type="entry name" value="Methyltransf_11"/>
    <property type="match status" value="1"/>
</dbReference>
<dbReference type="PANTHER" id="PTHR44068">
    <property type="entry name" value="ZGC:194242"/>
    <property type="match status" value="1"/>
</dbReference>
<dbReference type="InterPro" id="IPR029063">
    <property type="entry name" value="SAM-dependent_MTases_sf"/>
</dbReference>
<dbReference type="Proteomes" id="UP000095672">
    <property type="component" value="Chromosome"/>
</dbReference>
<dbReference type="STRING" id="1769779.AUP74_03007"/>
<keyword evidence="3" id="KW-0489">Methyltransferase</keyword>
<organism evidence="3 4">
    <name type="scientific">Microbulbifer aggregans</name>
    <dbReference type="NCBI Taxonomy" id="1769779"/>
    <lineage>
        <taxon>Bacteria</taxon>
        <taxon>Pseudomonadati</taxon>
        <taxon>Pseudomonadota</taxon>
        <taxon>Gammaproteobacteria</taxon>
        <taxon>Cellvibrionales</taxon>
        <taxon>Microbulbiferaceae</taxon>
        <taxon>Microbulbifer</taxon>
    </lineage>
</organism>
<dbReference type="SUPFAM" id="SSF53335">
    <property type="entry name" value="S-adenosyl-L-methionine-dependent methyltransferases"/>
    <property type="match status" value="1"/>
</dbReference>
<dbReference type="Gene3D" id="3.40.50.150">
    <property type="entry name" value="Vaccinia Virus protein VP39"/>
    <property type="match status" value="1"/>
</dbReference>
<protein>
    <submittedName>
        <fullName evidence="3">Demethylrebeccamycin-D-glucose O-methyltransferase</fullName>
        <ecNumber evidence="3">2.1.1.164</ecNumber>
    </submittedName>
</protein>
<dbReference type="OrthoDB" id="9760689at2"/>
<evidence type="ECO:0000313" key="3">
    <source>
        <dbReference type="EMBL" id="AOS98374.1"/>
    </source>
</evidence>
<name>A0A1C9WB56_9GAMM</name>
<evidence type="ECO:0000259" key="2">
    <source>
        <dbReference type="Pfam" id="PF08241"/>
    </source>
</evidence>
<dbReference type="GO" id="GO:0032259">
    <property type="term" value="P:methylation"/>
    <property type="evidence" value="ECO:0007669"/>
    <property type="project" value="UniProtKB-KW"/>
</dbReference>
<dbReference type="GO" id="GO:0008757">
    <property type="term" value="F:S-adenosylmethionine-dependent methyltransferase activity"/>
    <property type="evidence" value="ECO:0007669"/>
    <property type="project" value="InterPro"/>
</dbReference>
<keyword evidence="4" id="KW-1185">Reference proteome</keyword>
<dbReference type="GO" id="GO:0102082">
    <property type="term" value="F:demethylrebeccamycin--D-glucose O-methyltransferase activity"/>
    <property type="evidence" value="ECO:0007669"/>
    <property type="project" value="UniProtKB-EC"/>
</dbReference>
<feature type="domain" description="Methyltransferase type 11" evidence="2">
    <location>
        <begin position="18"/>
        <end position="119"/>
    </location>
</feature>
<dbReference type="InterPro" id="IPR013216">
    <property type="entry name" value="Methyltransf_11"/>
</dbReference>
<dbReference type="CDD" id="cd02440">
    <property type="entry name" value="AdoMet_MTases"/>
    <property type="match status" value="1"/>
</dbReference>
<dbReference type="AlphaFoldDB" id="A0A1C9WB56"/>
<proteinExistence type="predicted"/>
<dbReference type="InterPro" id="IPR050447">
    <property type="entry name" value="Erg6_SMT_methyltransf"/>
</dbReference>
<accession>A0A1C9WB56</accession>
<dbReference type="PANTHER" id="PTHR44068:SF11">
    <property type="entry name" value="GERANYL DIPHOSPHATE 2-C-METHYLTRANSFERASE"/>
    <property type="match status" value="1"/>
</dbReference>
<gene>
    <name evidence="3" type="primary">rebM_2</name>
    <name evidence="3" type="ORF">AUP74_03007</name>
</gene>
<dbReference type="EC" id="2.1.1.164" evidence="3"/>
<reference evidence="4" key="1">
    <citation type="submission" date="2016-01" db="EMBL/GenBank/DDBJ databases">
        <title>Complete genome sequence of Microbulbifer sp. CCB-MM1, a halophile isolated from Matang Mangrove Forest, Perak.</title>
        <authorList>
            <person name="Moh T.H."/>
            <person name="Dinesh B."/>
            <person name="Lau N.-S."/>
            <person name="Go F."/>
            <person name="Alexander Chong S.-C."/>
        </authorList>
    </citation>
    <scope>NUCLEOTIDE SEQUENCE [LARGE SCALE GENOMIC DNA]</scope>
    <source>
        <strain evidence="4">CCB-MM1</strain>
    </source>
</reference>
<dbReference type="KEGG" id="micc:AUP74_03007"/>
<dbReference type="RefSeq" id="WP_069948243.1">
    <property type="nucleotide sequence ID" value="NZ_CP014143.1"/>
</dbReference>